<dbReference type="GO" id="GO:0003723">
    <property type="term" value="F:RNA binding"/>
    <property type="evidence" value="ECO:0007669"/>
    <property type="project" value="InterPro"/>
</dbReference>
<protein>
    <submittedName>
        <fullName evidence="2">rRNA pseudouridine synthase</fullName>
    </submittedName>
</protein>
<dbReference type="PROSITE" id="PS50889">
    <property type="entry name" value="S4"/>
    <property type="match status" value="1"/>
</dbReference>
<dbReference type="InterPro" id="IPR042092">
    <property type="entry name" value="PsdUridine_s_RsuA/RluB/E/F_cat"/>
</dbReference>
<dbReference type="KEGG" id="fpq:IB65_01450"/>
<dbReference type="Gene3D" id="3.10.290.10">
    <property type="entry name" value="RNA-binding S4 domain"/>
    <property type="match status" value="1"/>
</dbReference>
<dbReference type="InterPro" id="IPR020094">
    <property type="entry name" value="TruA/RsuA/RluB/E/F_N"/>
</dbReference>
<dbReference type="PANTHER" id="PTHR47683">
    <property type="entry name" value="PSEUDOURIDINE SYNTHASE FAMILY PROTEIN-RELATED"/>
    <property type="match status" value="1"/>
</dbReference>
<feature type="compositionally biased region" description="Polar residues" evidence="1">
    <location>
        <begin position="14"/>
        <end position="24"/>
    </location>
</feature>
<evidence type="ECO:0000256" key="1">
    <source>
        <dbReference type="SAM" id="MobiDB-lite"/>
    </source>
</evidence>
<dbReference type="CDD" id="cd00165">
    <property type="entry name" value="S4"/>
    <property type="match status" value="1"/>
</dbReference>
<dbReference type="PANTHER" id="PTHR47683:SF2">
    <property type="entry name" value="RNA-BINDING S4 DOMAIN-CONTAINING PROTEIN"/>
    <property type="match status" value="1"/>
</dbReference>
<proteinExistence type="predicted"/>
<dbReference type="KEGG" id="fpw:IA04_01450"/>
<reference evidence="2 3" key="1">
    <citation type="submission" date="2020-07" db="EMBL/GenBank/DDBJ databases">
        <title>Genomic characterization of Flavobacterium psychrophilum strains.</title>
        <authorList>
            <person name="Castillo D."/>
            <person name="Jorgensen J."/>
            <person name="Middelboe M."/>
        </authorList>
    </citation>
    <scope>NUCLEOTIDE SEQUENCE [LARGE SCALE GENOMIC DNA]</scope>
    <source>
        <strain evidence="2 3">FPS-R7</strain>
    </source>
</reference>
<dbReference type="KEGG" id="fpc:FPSM_00351"/>
<organism evidence="2 3">
    <name type="scientific">Flavobacterium psychrophilum</name>
    <dbReference type="NCBI Taxonomy" id="96345"/>
    <lineage>
        <taxon>Bacteria</taxon>
        <taxon>Pseudomonadati</taxon>
        <taxon>Bacteroidota</taxon>
        <taxon>Flavobacteriia</taxon>
        <taxon>Flavobacteriales</taxon>
        <taxon>Flavobacteriaceae</taxon>
        <taxon>Flavobacterium</taxon>
    </lineage>
</organism>
<dbReference type="GO" id="GO:0120159">
    <property type="term" value="F:rRNA pseudouridine synthase activity"/>
    <property type="evidence" value="ECO:0007669"/>
    <property type="project" value="UniProtKB-ARBA"/>
</dbReference>
<sequence>MNNSGGNKKGTGARPNSTRPSSNKPKPAMAKRAQGPKKVKPTTKVEAVDPNKVEKKPNQAPKRPKVKDEIRLNKYISNSGACSRRDADIYIQSGNVKVNGIPVIEMGYMVKPGDVVNFDGSVLTPEKKEYILLNKPKNFTTAFDEGQENRNVLELVRGSTNSKIAAVGRMDKNTTGLLLFTNDTDMIRRFSLPSQKSSKIYQVSLDKNLKFEDLEKISKGLVIDGHRVFVEEISYIEKEAKSEVGLKLKTANVKVVRAIFESFKYDVLRIDRVSFAGLTKKNLPRGNWRFLTEQEIINLKNT</sequence>
<dbReference type="Pfam" id="PF01479">
    <property type="entry name" value="S4"/>
    <property type="match status" value="1"/>
</dbReference>
<dbReference type="AlphaFoldDB" id="A0A076NX02"/>
<dbReference type="GO" id="GO:0000455">
    <property type="term" value="P:enzyme-directed rRNA pseudouridine synthesis"/>
    <property type="evidence" value="ECO:0007669"/>
    <property type="project" value="UniProtKB-ARBA"/>
</dbReference>
<feature type="compositionally biased region" description="Basic and acidic residues" evidence="1">
    <location>
        <begin position="46"/>
        <end position="57"/>
    </location>
</feature>
<dbReference type="KEGG" id="fpk:IA06_01505"/>
<dbReference type="InterPro" id="IPR002942">
    <property type="entry name" value="S4_RNA-bd"/>
</dbReference>
<dbReference type="Proteomes" id="UP000596329">
    <property type="component" value="Chromosome"/>
</dbReference>
<dbReference type="InterPro" id="IPR006145">
    <property type="entry name" value="PsdUridine_synth_RsuA/RluA"/>
</dbReference>
<gene>
    <name evidence="2" type="ORF">H0H26_02900</name>
</gene>
<dbReference type="InterPro" id="IPR020103">
    <property type="entry name" value="PsdUridine_synth_cat_dom_sf"/>
</dbReference>
<dbReference type="Gene3D" id="3.30.70.580">
    <property type="entry name" value="Pseudouridine synthase I, catalytic domain, N-terminal subdomain"/>
    <property type="match status" value="1"/>
</dbReference>
<dbReference type="GeneID" id="66553944"/>
<dbReference type="SMART" id="SM00363">
    <property type="entry name" value="S4"/>
    <property type="match status" value="1"/>
</dbReference>
<dbReference type="Gene3D" id="3.30.70.1560">
    <property type="entry name" value="Alpha-L RNA-binding motif"/>
    <property type="match status" value="1"/>
</dbReference>
<dbReference type="KEGG" id="fpv:IA03_01515"/>
<dbReference type="Pfam" id="PF00849">
    <property type="entry name" value="PseudoU_synth_2"/>
    <property type="match status" value="1"/>
</dbReference>
<dbReference type="SUPFAM" id="SSF55120">
    <property type="entry name" value="Pseudouridine synthase"/>
    <property type="match status" value="1"/>
</dbReference>
<dbReference type="SUPFAM" id="SSF55174">
    <property type="entry name" value="Alpha-L RNA-binding motif"/>
    <property type="match status" value="1"/>
</dbReference>
<dbReference type="InterPro" id="IPR036986">
    <property type="entry name" value="S4_RNA-bd_sf"/>
</dbReference>
<dbReference type="EMBL" id="CP059075">
    <property type="protein sequence ID" value="QRE04565.1"/>
    <property type="molecule type" value="Genomic_DNA"/>
</dbReference>
<dbReference type="InterPro" id="IPR050343">
    <property type="entry name" value="RsuA_PseudoU_synthase"/>
</dbReference>
<dbReference type="RefSeq" id="WP_011962486.1">
    <property type="nucleotide sequence ID" value="NZ_BCNG01000021.1"/>
</dbReference>
<evidence type="ECO:0000313" key="3">
    <source>
        <dbReference type="Proteomes" id="UP000596329"/>
    </source>
</evidence>
<evidence type="ECO:0000313" key="2">
    <source>
        <dbReference type="EMBL" id="QRE04565.1"/>
    </source>
</evidence>
<feature type="region of interest" description="Disordered" evidence="1">
    <location>
        <begin position="1"/>
        <end position="67"/>
    </location>
</feature>
<accession>A0A076NX02</accession>
<name>A0A076NX02_FLAPS</name>
<dbReference type="OMA" id="QGKYHQV"/>